<dbReference type="OrthoDB" id="2410986at2759"/>
<accession>A0A9N9CGJ9</accession>
<protein>
    <submittedName>
        <fullName evidence="1">10257_t:CDS:1</fullName>
    </submittedName>
</protein>
<dbReference type="Proteomes" id="UP000789508">
    <property type="component" value="Unassembled WGS sequence"/>
</dbReference>
<sequence length="437" mass="50131">MATPTLWILPEGHKSPFKYSKEYIQADSDLVDLRSSLCQHQKFLKDVEPSNIEFFSYDNRNESLSEGMLLKDLTTTATTPLIIRYPVSNSNVVVRCNLSTKWFRCDFPHSSGLWYLIRASCQEKFENMPPDVPYYFIYNEQKDNKASGEKLIKTEYQLNMAVSEIEPDEKNKREIHFSIRIEGRKAYGDWELAEVLQQFLKRQGSSLANIGQFNIAELPNQDPSISSDALQAFIKDLEQKRDNFRVVNANEMTCREFISTFMNSAVTHVRSEENELQLKAEEWLSGSRGYGPVVYSVNLGEIVVLVEEAKKENFEKGVAQNIVQMHSAIEALNRKRKIDETESENVPIIMYGIVTNAIEWYFLRWAGSLKDAIIEFSGPCTCDFYDNLKNAKNIVGYIISILQSQVRGLKNSAERRTIKRRRAKPSVSRSGSVMDES</sequence>
<comment type="caution">
    <text evidence="1">The sequence shown here is derived from an EMBL/GenBank/DDBJ whole genome shotgun (WGS) entry which is preliminary data.</text>
</comment>
<gene>
    <name evidence="1" type="ORF">ALEPTO_LOCUS8221</name>
</gene>
<reference evidence="1" key="1">
    <citation type="submission" date="2021-06" db="EMBL/GenBank/DDBJ databases">
        <authorList>
            <person name="Kallberg Y."/>
            <person name="Tangrot J."/>
            <person name="Rosling A."/>
        </authorList>
    </citation>
    <scope>NUCLEOTIDE SEQUENCE</scope>
    <source>
        <strain evidence="1">FL130A</strain>
    </source>
</reference>
<evidence type="ECO:0000313" key="2">
    <source>
        <dbReference type="Proteomes" id="UP000789508"/>
    </source>
</evidence>
<keyword evidence="2" id="KW-1185">Reference proteome</keyword>
<proteinExistence type="predicted"/>
<evidence type="ECO:0000313" key="1">
    <source>
        <dbReference type="EMBL" id="CAG8602839.1"/>
    </source>
</evidence>
<organism evidence="1 2">
    <name type="scientific">Ambispora leptoticha</name>
    <dbReference type="NCBI Taxonomy" id="144679"/>
    <lineage>
        <taxon>Eukaryota</taxon>
        <taxon>Fungi</taxon>
        <taxon>Fungi incertae sedis</taxon>
        <taxon>Mucoromycota</taxon>
        <taxon>Glomeromycotina</taxon>
        <taxon>Glomeromycetes</taxon>
        <taxon>Archaeosporales</taxon>
        <taxon>Ambisporaceae</taxon>
        <taxon>Ambispora</taxon>
    </lineage>
</organism>
<dbReference type="AlphaFoldDB" id="A0A9N9CGJ9"/>
<dbReference type="EMBL" id="CAJVPS010004371">
    <property type="protein sequence ID" value="CAG8602839.1"/>
    <property type="molecule type" value="Genomic_DNA"/>
</dbReference>
<name>A0A9N9CGJ9_9GLOM</name>